<sequence length="379" mass="42273">MAAKQERCKQCGRLLVVPPEVRVFECAVCHGITHIRPIGPLSQAYNSVYNFAGRFRGFINTMMTNSVNSNSGYYGTTHFGYHPQPSYPLMPPPVFGSKRAVLCGICYHGKSYRLKGSLNDVKCMKYFLIKEFGFPSDSILMLTDDKEEKNPLRIPTKYNIQMALRWLIEGSRSGDSLVFYFSGHGTQEMKVDDEVHGFDEAICPVDYEQQGKILGHEINTTIVRPLPHGTTLHAIIDACHSGTVLDLPFVCNMNREGYYKWEDHKYLGAYKSTKGGLAICISACDDGQISVDTSALSGKESTGALTYSFIQSVQNEPGLSYGRLLSVMRSTIRGTKTGIVVLNGPVVSLLNRLLGLNIRQEPQLSSSERFDMYTKRFVL</sequence>
<dbReference type="InterPro" id="IPR050452">
    <property type="entry name" value="Metacaspase"/>
</dbReference>
<dbReference type="PANTHER" id="PTHR48104">
    <property type="entry name" value="METACASPASE-4"/>
    <property type="match status" value="1"/>
</dbReference>
<name>A0AAN9N4K1_CANGL</name>
<dbReference type="AlphaFoldDB" id="A0AAN9N4K1"/>
<keyword evidence="4" id="KW-1185">Reference proteome</keyword>
<dbReference type="Pfam" id="PF00656">
    <property type="entry name" value="Peptidase_C14"/>
    <property type="match status" value="1"/>
</dbReference>
<comment type="similarity">
    <text evidence="1">Belongs to the peptidase C14B family.</text>
</comment>
<proteinExistence type="inferred from homology"/>
<accession>A0AAN9N4K1</accession>
<gene>
    <name evidence="3" type="ORF">VNO77_05258</name>
</gene>
<reference evidence="3 4" key="1">
    <citation type="submission" date="2024-01" db="EMBL/GenBank/DDBJ databases">
        <title>The genomes of 5 underutilized Papilionoideae crops provide insights into root nodulation and disease resistanc.</title>
        <authorList>
            <person name="Jiang F."/>
        </authorList>
    </citation>
    <scope>NUCLEOTIDE SEQUENCE [LARGE SCALE GENOMIC DNA]</scope>
    <source>
        <strain evidence="3">LVBAO_FW01</strain>
        <tissue evidence="3">Leaves</tissue>
    </source>
</reference>
<protein>
    <recommendedName>
        <fullName evidence="2">Peptidase C14 caspase domain-containing protein</fullName>
    </recommendedName>
</protein>
<evidence type="ECO:0000313" key="3">
    <source>
        <dbReference type="EMBL" id="KAK7363128.1"/>
    </source>
</evidence>
<dbReference type="GO" id="GO:0004197">
    <property type="term" value="F:cysteine-type endopeptidase activity"/>
    <property type="evidence" value="ECO:0007669"/>
    <property type="project" value="InterPro"/>
</dbReference>
<dbReference type="GO" id="GO:0006508">
    <property type="term" value="P:proteolysis"/>
    <property type="evidence" value="ECO:0007669"/>
    <property type="project" value="InterPro"/>
</dbReference>
<dbReference type="Proteomes" id="UP001367508">
    <property type="component" value="Unassembled WGS sequence"/>
</dbReference>
<dbReference type="Gene3D" id="3.40.50.12660">
    <property type="match status" value="1"/>
</dbReference>
<dbReference type="SUPFAM" id="SSF52129">
    <property type="entry name" value="Caspase-like"/>
    <property type="match status" value="1"/>
</dbReference>
<dbReference type="EMBL" id="JAYMYQ010000001">
    <property type="protein sequence ID" value="KAK7363128.1"/>
    <property type="molecule type" value="Genomic_DNA"/>
</dbReference>
<dbReference type="InterPro" id="IPR029030">
    <property type="entry name" value="Caspase-like_dom_sf"/>
</dbReference>
<evidence type="ECO:0000259" key="2">
    <source>
        <dbReference type="Pfam" id="PF00656"/>
    </source>
</evidence>
<evidence type="ECO:0000313" key="4">
    <source>
        <dbReference type="Proteomes" id="UP001367508"/>
    </source>
</evidence>
<organism evidence="3 4">
    <name type="scientific">Canavalia gladiata</name>
    <name type="common">Sword bean</name>
    <name type="synonym">Dolichos gladiatus</name>
    <dbReference type="NCBI Taxonomy" id="3824"/>
    <lineage>
        <taxon>Eukaryota</taxon>
        <taxon>Viridiplantae</taxon>
        <taxon>Streptophyta</taxon>
        <taxon>Embryophyta</taxon>
        <taxon>Tracheophyta</taxon>
        <taxon>Spermatophyta</taxon>
        <taxon>Magnoliopsida</taxon>
        <taxon>eudicotyledons</taxon>
        <taxon>Gunneridae</taxon>
        <taxon>Pentapetalae</taxon>
        <taxon>rosids</taxon>
        <taxon>fabids</taxon>
        <taxon>Fabales</taxon>
        <taxon>Fabaceae</taxon>
        <taxon>Papilionoideae</taxon>
        <taxon>50 kb inversion clade</taxon>
        <taxon>NPAAA clade</taxon>
        <taxon>indigoferoid/millettioid clade</taxon>
        <taxon>Phaseoleae</taxon>
        <taxon>Canavalia</taxon>
    </lineage>
</organism>
<dbReference type="GO" id="GO:0005737">
    <property type="term" value="C:cytoplasm"/>
    <property type="evidence" value="ECO:0007669"/>
    <property type="project" value="TreeGrafter"/>
</dbReference>
<dbReference type="PANTHER" id="PTHR48104:SF17">
    <property type="entry name" value="METACASPASE-3"/>
    <property type="match status" value="1"/>
</dbReference>
<feature type="domain" description="Peptidase C14 caspase" evidence="2">
    <location>
        <begin position="98"/>
        <end position="368"/>
    </location>
</feature>
<evidence type="ECO:0000256" key="1">
    <source>
        <dbReference type="ARBA" id="ARBA00009005"/>
    </source>
</evidence>
<comment type="caution">
    <text evidence="3">The sequence shown here is derived from an EMBL/GenBank/DDBJ whole genome shotgun (WGS) entry which is preliminary data.</text>
</comment>
<dbReference type="InterPro" id="IPR011600">
    <property type="entry name" value="Pept_C14_caspase"/>
</dbReference>